<dbReference type="RefSeq" id="WP_338539095.1">
    <property type="nucleotide sequence ID" value="NZ_CP104874.1"/>
</dbReference>
<proteinExistence type="predicted"/>
<evidence type="ECO:0000256" key="1">
    <source>
        <dbReference type="ARBA" id="ARBA00022801"/>
    </source>
</evidence>
<organism evidence="3 4">
    <name type="scientific">Janibacter terrae</name>
    <dbReference type="NCBI Taxonomy" id="103817"/>
    <lineage>
        <taxon>Bacteria</taxon>
        <taxon>Bacillati</taxon>
        <taxon>Actinomycetota</taxon>
        <taxon>Actinomycetes</taxon>
        <taxon>Micrococcales</taxon>
        <taxon>Intrasporangiaceae</taxon>
        <taxon>Janibacter</taxon>
    </lineage>
</organism>
<name>A0ABZ2FJT2_9MICO</name>
<dbReference type="Proteomes" id="UP001381003">
    <property type="component" value="Chromosome"/>
</dbReference>
<dbReference type="InterPro" id="IPR029058">
    <property type="entry name" value="AB_hydrolase_fold"/>
</dbReference>
<accession>A0ABZ2FJT2</accession>
<evidence type="ECO:0000259" key="2">
    <source>
        <dbReference type="Pfam" id="PF00561"/>
    </source>
</evidence>
<gene>
    <name evidence="3" type="ORF">N5P18_06740</name>
</gene>
<evidence type="ECO:0000313" key="3">
    <source>
        <dbReference type="EMBL" id="WWF06559.1"/>
    </source>
</evidence>
<reference evidence="3 4" key="1">
    <citation type="submission" date="2022-09" db="EMBL/GenBank/DDBJ databases">
        <title>Complete genome sequence of Janibacter terrae strain COS04-44, PCL-degrading bacteria isolated from oil spilled coast.</title>
        <authorList>
            <person name="Park H."/>
            <person name="Kim J.Y."/>
            <person name="An S.H."/>
            <person name="Lee C.M."/>
            <person name="Weon H.-Y."/>
        </authorList>
    </citation>
    <scope>NUCLEOTIDE SEQUENCE [LARGE SCALE GENOMIC DNA]</scope>
    <source>
        <strain evidence="3 4">COS04-44</strain>
    </source>
</reference>
<dbReference type="SUPFAM" id="SSF53474">
    <property type="entry name" value="alpha/beta-Hydrolases"/>
    <property type="match status" value="1"/>
</dbReference>
<keyword evidence="1 3" id="KW-0378">Hydrolase</keyword>
<protein>
    <submittedName>
        <fullName evidence="3">Alpha/beta fold hydrolase</fullName>
    </submittedName>
</protein>
<dbReference type="EMBL" id="CP104874">
    <property type="protein sequence ID" value="WWF06559.1"/>
    <property type="molecule type" value="Genomic_DNA"/>
</dbReference>
<dbReference type="PANTHER" id="PTHR43798:SF31">
    <property type="entry name" value="AB HYDROLASE SUPERFAMILY PROTEIN YCLE"/>
    <property type="match status" value="1"/>
</dbReference>
<sequence>MPTKNAEVTSRDVALSEVTYRVHTTGEPGMTPLLLLHGSGPGATGTSNWKAVIEELGDRYHCIAPDMIGFGDSTHLEDPPRGMKALNLVQARTLFELLDHLGITEPVTLVGNSMGGMISLEMALLDGGRIRTMLLMGSGGAPDLPVTEGLQHLFGFYADPTPASMKQLLSSFVYDMDVLAAKVDEVVAERMPYIERPDIQRSHAAMFDPSAPKPGFTAEEMATIPHKILCVHGRDDIIVPVQSSTWLAQHLPDASLHIIPKSGHWTQIEAHDTFVFLLESLVADKF</sequence>
<dbReference type="Pfam" id="PF00561">
    <property type="entry name" value="Abhydrolase_1"/>
    <property type="match status" value="1"/>
</dbReference>
<dbReference type="InterPro" id="IPR050266">
    <property type="entry name" value="AB_hydrolase_sf"/>
</dbReference>
<dbReference type="GO" id="GO:0016787">
    <property type="term" value="F:hydrolase activity"/>
    <property type="evidence" value="ECO:0007669"/>
    <property type="project" value="UniProtKB-KW"/>
</dbReference>
<dbReference type="PANTHER" id="PTHR43798">
    <property type="entry name" value="MONOACYLGLYCEROL LIPASE"/>
    <property type="match status" value="1"/>
</dbReference>
<feature type="domain" description="AB hydrolase-1" evidence="2">
    <location>
        <begin position="32"/>
        <end position="269"/>
    </location>
</feature>
<dbReference type="PRINTS" id="PR00111">
    <property type="entry name" value="ABHYDROLASE"/>
</dbReference>
<dbReference type="InterPro" id="IPR000073">
    <property type="entry name" value="AB_hydrolase_1"/>
</dbReference>
<dbReference type="Gene3D" id="3.40.50.1820">
    <property type="entry name" value="alpha/beta hydrolase"/>
    <property type="match status" value="1"/>
</dbReference>
<keyword evidence="4" id="KW-1185">Reference proteome</keyword>
<evidence type="ECO:0000313" key="4">
    <source>
        <dbReference type="Proteomes" id="UP001381003"/>
    </source>
</evidence>